<evidence type="ECO:0000313" key="1">
    <source>
        <dbReference type="EMBL" id="KIK00433.1"/>
    </source>
</evidence>
<accession>A0A0C9XWZ9</accession>
<dbReference type="EMBL" id="KN838626">
    <property type="protein sequence ID" value="KIK00433.1"/>
    <property type="molecule type" value="Genomic_DNA"/>
</dbReference>
<reference evidence="2" key="2">
    <citation type="submission" date="2015-01" db="EMBL/GenBank/DDBJ databases">
        <title>Evolutionary Origins and Diversification of the Mycorrhizal Mutualists.</title>
        <authorList>
            <consortium name="DOE Joint Genome Institute"/>
            <consortium name="Mycorrhizal Genomics Consortium"/>
            <person name="Kohler A."/>
            <person name="Kuo A."/>
            <person name="Nagy L.G."/>
            <person name="Floudas D."/>
            <person name="Copeland A."/>
            <person name="Barry K.W."/>
            <person name="Cichocki N."/>
            <person name="Veneault-Fourrey C."/>
            <person name="LaButti K."/>
            <person name="Lindquist E.A."/>
            <person name="Lipzen A."/>
            <person name="Lundell T."/>
            <person name="Morin E."/>
            <person name="Murat C."/>
            <person name="Riley R."/>
            <person name="Ohm R."/>
            <person name="Sun H."/>
            <person name="Tunlid A."/>
            <person name="Henrissat B."/>
            <person name="Grigoriev I.V."/>
            <person name="Hibbett D.S."/>
            <person name="Martin F."/>
        </authorList>
    </citation>
    <scope>NUCLEOTIDE SEQUENCE [LARGE SCALE GENOMIC DNA]</scope>
    <source>
        <strain evidence="2">LaAM-08-1</strain>
    </source>
</reference>
<organism evidence="1 2">
    <name type="scientific">Laccaria amethystina LaAM-08-1</name>
    <dbReference type="NCBI Taxonomy" id="1095629"/>
    <lineage>
        <taxon>Eukaryota</taxon>
        <taxon>Fungi</taxon>
        <taxon>Dikarya</taxon>
        <taxon>Basidiomycota</taxon>
        <taxon>Agaricomycotina</taxon>
        <taxon>Agaricomycetes</taxon>
        <taxon>Agaricomycetidae</taxon>
        <taxon>Agaricales</taxon>
        <taxon>Agaricineae</taxon>
        <taxon>Hydnangiaceae</taxon>
        <taxon>Laccaria</taxon>
    </lineage>
</organism>
<dbReference type="HOGENOM" id="CLU_2469473_0_0_1"/>
<protein>
    <submittedName>
        <fullName evidence="1">Uncharacterized protein</fullName>
    </submittedName>
</protein>
<dbReference type="Proteomes" id="UP000054477">
    <property type="component" value="Unassembled WGS sequence"/>
</dbReference>
<name>A0A0C9XWZ9_9AGAR</name>
<dbReference type="AlphaFoldDB" id="A0A0C9XWZ9"/>
<reference evidence="1 2" key="1">
    <citation type="submission" date="2014-04" db="EMBL/GenBank/DDBJ databases">
        <authorList>
            <consortium name="DOE Joint Genome Institute"/>
            <person name="Kuo A."/>
            <person name="Kohler A."/>
            <person name="Nagy L.G."/>
            <person name="Floudas D."/>
            <person name="Copeland A."/>
            <person name="Barry K.W."/>
            <person name="Cichocki N."/>
            <person name="Veneault-Fourrey C."/>
            <person name="LaButti K."/>
            <person name="Lindquist E.A."/>
            <person name="Lipzen A."/>
            <person name="Lundell T."/>
            <person name="Morin E."/>
            <person name="Murat C."/>
            <person name="Sun H."/>
            <person name="Tunlid A."/>
            <person name="Henrissat B."/>
            <person name="Grigoriev I.V."/>
            <person name="Hibbett D.S."/>
            <person name="Martin F."/>
            <person name="Nordberg H.P."/>
            <person name="Cantor M.N."/>
            <person name="Hua S.X."/>
        </authorList>
    </citation>
    <scope>NUCLEOTIDE SEQUENCE [LARGE SCALE GENOMIC DNA]</scope>
    <source>
        <strain evidence="1 2">LaAM-08-1</strain>
    </source>
</reference>
<proteinExistence type="predicted"/>
<sequence>MNSESAASGKQVMSEGFNNDCQASGVAHLSPRLVWISADIDSFSALVSLLSSRLSLPSICSIAHTSSPRASPSRWVLLPVQSPSPKLQ</sequence>
<evidence type="ECO:0000313" key="2">
    <source>
        <dbReference type="Proteomes" id="UP000054477"/>
    </source>
</evidence>
<gene>
    <name evidence="1" type="ORF">K443DRAFT_665988</name>
</gene>
<keyword evidence="2" id="KW-1185">Reference proteome</keyword>